<comment type="cofactor">
    <cofactor evidence="1">
        <name>Mg(2+)</name>
        <dbReference type="ChEBI" id="CHEBI:18420"/>
    </cofactor>
    <text evidence="1">Binds 2 magnesium ions per subunit.</text>
</comment>
<dbReference type="STRING" id="877500.GCA_000935065_00592"/>
<dbReference type="InterPro" id="IPR036705">
    <property type="entry name" value="Ribosyl_crysJ1_sf"/>
</dbReference>
<name>A0A4Q0XZV3_9BACT</name>
<dbReference type="EMBL" id="PDKO01000004">
    <property type="protein sequence ID" value="RXJ63250.1"/>
    <property type="molecule type" value="Genomic_DNA"/>
</dbReference>
<dbReference type="SUPFAM" id="SSF101478">
    <property type="entry name" value="ADP-ribosylglycohydrolase"/>
    <property type="match status" value="1"/>
</dbReference>
<sequence length="288" mass="32457">MFEKKKIKELILVSLVADAYCLGAHWVYDEKQLENLDINWDELNDAKSLWHKGKKAGEFTHYGDQTLWLYQFLQDKESFDAKEYIKYWKSQIEIYNGYIDSATRKTLENIEKGILPTGSDSTDLSIVGRIAPLLLVSKTKEEFFKNVVEFVKCTHNSTAAIETSKYFAKLLIEVLNGKDIEAAIISLKDEFDAKIQSYITSAIASKTENTFDAIREFGPACGIEGGFQSVIHLLCKYDNLKEMLINNAKAGGDSSARAMIASIIFMAKPNRTLALIPQSWLGIKATII</sequence>
<organism evidence="2 3">
    <name type="scientific">Halarcobacter anaerophilus</name>
    <dbReference type="NCBI Taxonomy" id="877500"/>
    <lineage>
        <taxon>Bacteria</taxon>
        <taxon>Pseudomonadati</taxon>
        <taxon>Campylobacterota</taxon>
        <taxon>Epsilonproteobacteria</taxon>
        <taxon>Campylobacterales</taxon>
        <taxon>Arcobacteraceae</taxon>
        <taxon>Halarcobacter</taxon>
    </lineage>
</organism>
<gene>
    <name evidence="2" type="ORF">CRV06_06105</name>
</gene>
<reference evidence="2 3" key="1">
    <citation type="submission" date="2017-10" db="EMBL/GenBank/DDBJ databases">
        <title>Genomics of the genus Arcobacter.</title>
        <authorList>
            <person name="Perez-Cataluna A."/>
            <person name="Figueras M.J."/>
        </authorList>
    </citation>
    <scope>NUCLEOTIDE SEQUENCE [LARGE SCALE GENOMIC DNA]</scope>
    <source>
        <strain evidence="2 3">DSM 24636</strain>
    </source>
</reference>
<dbReference type="OrthoDB" id="5297797at2"/>
<feature type="binding site" evidence="1">
    <location>
        <position position="253"/>
    </location>
    <ligand>
        <name>Mg(2+)</name>
        <dbReference type="ChEBI" id="CHEBI:18420"/>
        <label>1</label>
    </ligand>
</feature>
<evidence type="ECO:0000313" key="2">
    <source>
        <dbReference type="EMBL" id="RXJ63250.1"/>
    </source>
</evidence>
<dbReference type="GO" id="GO:0046872">
    <property type="term" value="F:metal ion binding"/>
    <property type="evidence" value="ECO:0007669"/>
    <property type="project" value="UniProtKB-KW"/>
</dbReference>
<dbReference type="Proteomes" id="UP000290191">
    <property type="component" value="Unassembled WGS sequence"/>
</dbReference>
<dbReference type="Gene3D" id="1.10.4080.10">
    <property type="entry name" value="ADP-ribosylation/Crystallin J1"/>
    <property type="match status" value="1"/>
</dbReference>
<keyword evidence="3" id="KW-1185">Reference proteome</keyword>
<dbReference type="InterPro" id="IPR005502">
    <property type="entry name" value="Ribosyl_crysJ1"/>
</dbReference>
<evidence type="ECO:0000256" key="1">
    <source>
        <dbReference type="PIRSR" id="PIRSR605502-1"/>
    </source>
</evidence>
<dbReference type="AlphaFoldDB" id="A0A4Q0XZV3"/>
<proteinExistence type="predicted"/>
<keyword evidence="1" id="KW-0479">Metal-binding</keyword>
<evidence type="ECO:0008006" key="4">
    <source>
        <dbReference type="Google" id="ProtNLM"/>
    </source>
</evidence>
<feature type="binding site" evidence="1">
    <location>
        <position position="60"/>
    </location>
    <ligand>
        <name>Mg(2+)</name>
        <dbReference type="ChEBI" id="CHEBI:18420"/>
        <label>1</label>
    </ligand>
</feature>
<accession>A0A4Q0XZV3</accession>
<comment type="caution">
    <text evidence="2">The sequence shown here is derived from an EMBL/GenBank/DDBJ whole genome shotgun (WGS) entry which is preliminary data.</text>
</comment>
<dbReference type="Pfam" id="PF03747">
    <property type="entry name" value="ADP_ribosyl_GH"/>
    <property type="match status" value="1"/>
</dbReference>
<dbReference type="RefSeq" id="WP_129081788.1">
    <property type="nucleotide sequence ID" value="NZ_CP041070.1"/>
</dbReference>
<keyword evidence="1" id="KW-0460">Magnesium</keyword>
<protein>
    <recommendedName>
        <fullName evidence="4">ADP-ribosylglycohydrolase</fullName>
    </recommendedName>
</protein>
<evidence type="ECO:0000313" key="3">
    <source>
        <dbReference type="Proteomes" id="UP000290191"/>
    </source>
</evidence>